<evidence type="ECO:0000313" key="7">
    <source>
        <dbReference type="EMBL" id="CAK8997991.1"/>
    </source>
</evidence>
<keyword evidence="4 5" id="KW-0472">Membrane</keyword>
<evidence type="ECO:0000256" key="5">
    <source>
        <dbReference type="SAM" id="Phobius"/>
    </source>
</evidence>
<feature type="domain" description="Amino acid transporter transmembrane" evidence="6">
    <location>
        <begin position="2"/>
        <end position="106"/>
    </location>
</feature>
<evidence type="ECO:0000256" key="3">
    <source>
        <dbReference type="ARBA" id="ARBA00022989"/>
    </source>
</evidence>
<evidence type="ECO:0000256" key="1">
    <source>
        <dbReference type="ARBA" id="ARBA00004141"/>
    </source>
</evidence>
<dbReference type="PANTHER" id="PTHR22950">
    <property type="entry name" value="AMINO ACID TRANSPORTER"/>
    <property type="match status" value="1"/>
</dbReference>
<keyword evidence="8" id="KW-1185">Reference proteome</keyword>
<sequence length="143" mass="14749">MAFNISKGIVGEGILSLPAGIAAGTGIVPALVVMTAFCVVMMYSFWSIGRCCEATGGKTHGDVGMAVLERGGRCFGGTMEVINLLKTTMTCAAYALVIGKNSADVWTALEREFPDGLGGDSVAPLPAAGLVQAGNLQFFRPCL</sequence>
<dbReference type="EMBL" id="CAXAMN010002142">
    <property type="protein sequence ID" value="CAK8997991.1"/>
    <property type="molecule type" value="Genomic_DNA"/>
</dbReference>
<protein>
    <recommendedName>
        <fullName evidence="6">Amino acid transporter transmembrane domain-containing protein</fullName>
    </recommendedName>
</protein>
<comment type="subcellular location">
    <subcellularLocation>
        <location evidence="1">Membrane</location>
        <topology evidence="1">Multi-pass membrane protein</topology>
    </subcellularLocation>
</comment>
<evidence type="ECO:0000313" key="8">
    <source>
        <dbReference type="Proteomes" id="UP001642484"/>
    </source>
</evidence>
<evidence type="ECO:0000259" key="6">
    <source>
        <dbReference type="Pfam" id="PF01490"/>
    </source>
</evidence>
<proteinExistence type="predicted"/>
<reference evidence="7 8" key="1">
    <citation type="submission" date="2024-02" db="EMBL/GenBank/DDBJ databases">
        <authorList>
            <person name="Chen Y."/>
            <person name="Shah S."/>
            <person name="Dougan E. K."/>
            <person name="Thang M."/>
            <person name="Chan C."/>
        </authorList>
    </citation>
    <scope>NUCLEOTIDE SEQUENCE [LARGE SCALE GENOMIC DNA]</scope>
</reference>
<evidence type="ECO:0000256" key="2">
    <source>
        <dbReference type="ARBA" id="ARBA00022692"/>
    </source>
</evidence>
<dbReference type="Pfam" id="PF01490">
    <property type="entry name" value="Aa_trans"/>
    <property type="match status" value="1"/>
</dbReference>
<keyword evidence="2 5" id="KW-0812">Transmembrane</keyword>
<feature type="transmembrane region" description="Helical" evidence="5">
    <location>
        <begin position="21"/>
        <end position="46"/>
    </location>
</feature>
<dbReference type="InterPro" id="IPR013057">
    <property type="entry name" value="AA_transpt_TM"/>
</dbReference>
<organism evidence="7 8">
    <name type="scientific">Durusdinium trenchii</name>
    <dbReference type="NCBI Taxonomy" id="1381693"/>
    <lineage>
        <taxon>Eukaryota</taxon>
        <taxon>Sar</taxon>
        <taxon>Alveolata</taxon>
        <taxon>Dinophyceae</taxon>
        <taxon>Suessiales</taxon>
        <taxon>Symbiodiniaceae</taxon>
        <taxon>Durusdinium</taxon>
    </lineage>
</organism>
<dbReference type="Proteomes" id="UP001642484">
    <property type="component" value="Unassembled WGS sequence"/>
</dbReference>
<evidence type="ECO:0000256" key="4">
    <source>
        <dbReference type="ARBA" id="ARBA00023136"/>
    </source>
</evidence>
<name>A0ABP0I5Z8_9DINO</name>
<gene>
    <name evidence="7" type="ORF">CCMP2556_LOCUS5070</name>
</gene>
<accession>A0ABP0I5Z8</accession>
<comment type="caution">
    <text evidence="7">The sequence shown here is derived from an EMBL/GenBank/DDBJ whole genome shotgun (WGS) entry which is preliminary data.</text>
</comment>
<keyword evidence="3 5" id="KW-1133">Transmembrane helix</keyword>